<evidence type="ECO:0000313" key="6">
    <source>
        <dbReference type="Proteomes" id="UP000678393"/>
    </source>
</evidence>
<evidence type="ECO:0000256" key="1">
    <source>
        <dbReference type="ARBA" id="ARBA00022737"/>
    </source>
</evidence>
<gene>
    <name evidence="5" type="ORF">CUNI_LOCUS21688</name>
</gene>
<keyword evidence="6" id="KW-1185">Reference proteome</keyword>
<dbReference type="Pfam" id="PF24883">
    <property type="entry name" value="NPHP3_N"/>
    <property type="match status" value="1"/>
</dbReference>
<evidence type="ECO:0000259" key="4">
    <source>
        <dbReference type="Pfam" id="PF24883"/>
    </source>
</evidence>
<name>A0A8S4A6F3_9EUPU</name>
<comment type="caution">
    <text evidence="5">The sequence shown here is derived from an EMBL/GenBank/DDBJ whole genome shotgun (WGS) entry which is preliminary data.</text>
</comment>
<evidence type="ECO:0000256" key="2">
    <source>
        <dbReference type="SAM" id="MobiDB-lite"/>
    </source>
</evidence>
<feature type="domain" description="DUF4062" evidence="3">
    <location>
        <begin position="80"/>
        <end position="167"/>
    </location>
</feature>
<protein>
    <submittedName>
        <fullName evidence="5">Uncharacterized protein</fullName>
    </submittedName>
</protein>
<dbReference type="EMBL" id="CAJHNH020008494">
    <property type="protein sequence ID" value="CAG5136130.1"/>
    <property type="molecule type" value="Genomic_DNA"/>
</dbReference>
<evidence type="ECO:0000313" key="5">
    <source>
        <dbReference type="EMBL" id="CAG5136130.1"/>
    </source>
</evidence>
<dbReference type="AlphaFoldDB" id="A0A8S4A6F3"/>
<dbReference type="Pfam" id="PF13271">
    <property type="entry name" value="DUF4062"/>
    <property type="match status" value="1"/>
</dbReference>
<proteinExistence type="predicted"/>
<dbReference type="PANTHER" id="PTHR19860:SF42">
    <property type="entry name" value="RING-TYPE DOMAIN-CONTAINING PROTEIN"/>
    <property type="match status" value="1"/>
</dbReference>
<feature type="domain" description="Nephrocystin 3-like N-terminal" evidence="4">
    <location>
        <begin position="364"/>
        <end position="488"/>
    </location>
</feature>
<dbReference type="PANTHER" id="PTHR19860">
    <property type="entry name" value="DDB1- AND CUL4-ASSOCIATED FACTOR 12-RELATED"/>
    <property type="match status" value="1"/>
</dbReference>
<dbReference type="Proteomes" id="UP000678393">
    <property type="component" value="Unassembled WGS sequence"/>
</dbReference>
<dbReference type="InterPro" id="IPR025139">
    <property type="entry name" value="DUF4062"/>
</dbReference>
<sequence>MFRAYKQAQAACNIDNSKEETQTGIESDHSDDEFDNSMQSEVKKVWSEIEKQCQDKESNPTNVNTSSRSETAMESNTVHVFVSSTFTDFFNEREVLVKKVFPELKEWCQERGQKLIECDLRWGIPTDTSSSDTILVCLDEIEKCCEVNKGQPFFINLVGERYGWIPSVEETPDEAREKYGWIEGSSITFMEVLQGAYRDKNPNAAFFFRNRAVLDGIPESFHSRFQDKEPLARLHLKTMKKKIQERFPNQVFPYSCKFKQVSVSTGREQVELTDLDEFAEKVTSFLKGAIERTYPYSPHTETEKDLQSQEKDSQWLFALDKAKDLIGRVTELEILKDFVKTGMSLSMEQTAAADNGSNFVRVRENWELEESDNAICVLEGSSGWGKTALMCRLIVDTVKSGDYVFFHIVNSTPNSVHVESLLRQLVLVLNPEEDEKKTDDVESNSVEDLQKLLKLALARYRNSSDKKLVIFIDGLNELENNDIYDHLSWLPPTFPHNIHCVVSTNPHPPTTARLYEHPAFKMTLQPMTSEDLAAVAVKYLQAFSKKLDPDLLNSLICKTGVDNPLWMLMMTEELRIFGDFRALKDKIDKLPNNMEELLVQILDRLIQEDDENEVIKKVLCLTACSRHGLPSDSILKICGNAERKEELAPLYWARAHRQLKPYLRVFGRTEEVLTFSHEAVLKAVQSHLLTSWDEVTKWHTLLADYYQFWCDDPRTKAYHLPYHLESARLKQRLVDFLRKDPDSYTHINPWSRSSFAKKTRCHMMAQESMASTAAMMLCQRCSLSHRGYNPACTWQNKRCCVLCGSLCMGSTSIGARVCSRHSFKYGHKKCVLCTFIAGSSGVQAQLCRNCGFGSGDRTCACYDL</sequence>
<dbReference type="InterPro" id="IPR051191">
    <property type="entry name" value="DCAF12"/>
</dbReference>
<organism evidence="5 6">
    <name type="scientific">Candidula unifasciata</name>
    <dbReference type="NCBI Taxonomy" id="100452"/>
    <lineage>
        <taxon>Eukaryota</taxon>
        <taxon>Metazoa</taxon>
        <taxon>Spiralia</taxon>
        <taxon>Lophotrochozoa</taxon>
        <taxon>Mollusca</taxon>
        <taxon>Gastropoda</taxon>
        <taxon>Heterobranchia</taxon>
        <taxon>Euthyneura</taxon>
        <taxon>Panpulmonata</taxon>
        <taxon>Eupulmonata</taxon>
        <taxon>Stylommatophora</taxon>
        <taxon>Helicina</taxon>
        <taxon>Helicoidea</taxon>
        <taxon>Geomitridae</taxon>
        <taxon>Candidula</taxon>
    </lineage>
</organism>
<evidence type="ECO:0000259" key="3">
    <source>
        <dbReference type="Pfam" id="PF13271"/>
    </source>
</evidence>
<dbReference type="OrthoDB" id="2325716at2759"/>
<dbReference type="GO" id="GO:0080008">
    <property type="term" value="C:Cul4-RING E3 ubiquitin ligase complex"/>
    <property type="evidence" value="ECO:0007669"/>
    <property type="project" value="TreeGrafter"/>
</dbReference>
<accession>A0A8S4A6F3</accession>
<reference evidence="5" key="1">
    <citation type="submission" date="2021-04" db="EMBL/GenBank/DDBJ databases">
        <authorList>
            <consortium name="Molecular Ecology Group"/>
        </authorList>
    </citation>
    <scope>NUCLEOTIDE SEQUENCE</scope>
</reference>
<dbReference type="Gene3D" id="3.40.50.300">
    <property type="entry name" value="P-loop containing nucleotide triphosphate hydrolases"/>
    <property type="match status" value="1"/>
</dbReference>
<dbReference type="InterPro" id="IPR056884">
    <property type="entry name" value="NPHP3-like_N"/>
</dbReference>
<feature type="region of interest" description="Disordered" evidence="2">
    <location>
        <begin position="13"/>
        <end position="37"/>
    </location>
</feature>
<dbReference type="SUPFAM" id="SSF52540">
    <property type="entry name" value="P-loop containing nucleoside triphosphate hydrolases"/>
    <property type="match status" value="1"/>
</dbReference>
<keyword evidence="1" id="KW-0677">Repeat</keyword>
<dbReference type="InterPro" id="IPR027417">
    <property type="entry name" value="P-loop_NTPase"/>
</dbReference>